<organism evidence="2 3">
    <name type="scientific">Anaeroselena agilis</name>
    <dbReference type="NCBI Taxonomy" id="3063788"/>
    <lineage>
        <taxon>Bacteria</taxon>
        <taxon>Bacillati</taxon>
        <taxon>Bacillota</taxon>
        <taxon>Negativicutes</taxon>
        <taxon>Acetonemataceae</taxon>
        <taxon>Anaeroselena</taxon>
    </lineage>
</organism>
<proteinExistence type="predicted"/>
<comment type="caution">
    <text evidence="2">The sequence shown here is derived from an EMBL/GenBank/DDBJ whole genome shotgun (WGS) entry which is preliminary data.</text>
</comment>
<evidence type="ECO:0000259" key="1">
    <source>
        <dbReference type="Pfam" id="PF07561"/>
    </source>
</evidence>
<evidence type="ECO:0000313" key="2">
    <source>
        <dbReference type="EMBL" id="MDT8900507.1"/>
    </source>
</evidence>
<feature type="domain" description="DUF1540" evidence="1">
    <location>
        <begin position="8"/>
        <end position="51"/>
    </location>
</feature>
<keyword evidence="3" id="KW-1185">Reference proteome</keyword>
<protein>
    <submittedName>
        <fullName evidence="2">DUF1540 domain-containing protein</fullName>
    </submittedName>
</protein>
<accession>A0ABU3NUN0</accession>
<sequence length="129" mass="13856">MSTVNPLVKCSVDQCTHWMPGNQCMAAKIAIYNDEHGGASRSSAETQCKSFHAGKGVGDYVGALHNANVGGTVKAAFVEGTQITPSVECYVDNCQYWEKGNYCHASAIEVKGPYAAKTVDTDCETFKPR</sequence>
<feature type="domain" description="DUF1540" evidence="1">
    <location>
        <begin position="87"/>
        <end position="126"/>
    </location>
</feature>
<reference evidence="2 3" key="1">
    <citation type="submission" date="2023-07" db="EMBL/GenBank/DDBJ databases">
        <title>The novel representative of Negativicutes class, Anaeroselena agilis gen. nov. sp. nov.</title>
        <authorList>
            <person name="Prokofeva M.I."/>
            <person name="Elcheninov A.G."/>
            <person name="Klyukina A."/>
            <person name="Kublanov I.V."/>
            <person name="Frolov E.N."/>
            <person name="Podosokorskaya O.A."/>
        </authorList>
    </citation>
    <scope>NUCLEOTIDE SEQUENCE [LARGE SCALE GENOMIC DNA]</scope>
    <source>
        <strain evidence="2 3">4137-cl</strain>
    </source>
</reference>
<dbReference type="Pfam" id="PF07561">
    <property type="entry name" value="DUF1540"/>
    <property type="match status" value="2"/>
</dbReference>
<name>A0ABU3NUN0_9FIRM</name>
<dbReference type="RefSeq" id="WP_413779046.1">
    <property type="nucleotide sequence ID" value="NZ_JAUOZS010000001.1"/>
</dbReference>
<dbReference type="Proteomes" id="UP001254848">
    <property type="component" value="Unassembled WGS sequence"/>
</dbReference>
<gene>
    <name evidence="2" type="ORF">Q4T40_04550</name>
</gene>
<evidence type="ECO:0000313" key="3">
    <source>
        <dbReference type="Proteomes" id="UP001254848"/>
    </source>
</evidence>
<dbReference type="EMBL" id="JAUOZS010000001">
    <property type="protein sequence ID" value="MDT8900507.1"/>
    <property type="molecule type" value="Genomic_DNA"/>
</dbReference>
<dbReference type="InterPro" id="IPR011437">
    <property type="entry name" value="DUF1540"/>
</dbReference>